<gene>
    <name evidence="4" type="primary">fabG_4</name>
    <name evidence="4" type="ORF">DTO96_101735</name>
</gene>
<dbReference type="OrthoDB" id="9804774at2"/>
<dbReference type="SUPFAM" id="SSF51735">
    <property type="entry name" value="NAD(P)-binding Rossmann-fold domains"/>
    <property type="match status" value="1"/>
</dbReference>
<evidence type="ECO:0000313" key="5">
    <source>
        <dbReference type="Proteomes" id="UP000252182"/>
    </source>
</evidence>
<dbReference type="PROSITE" id="PS00061">
    <property type="entry name" value="ADH_SHORT"/>
    <property type="match status" value="1"/>
</dbReference>
<dbReference type="Proteomes" id="UP000252182">
    <property type="component" value="Chromosome"/>
</dbReference>
<dbReference type="AlphaFoldDB" id="A0A345DCA7"/>
<dbReference type="NCBIfam" id="NF005559">
    <property type="entry name" value="PRK07231.1"/>
    <property type="match status" value="1"/>
</dbReference>
<dbReference type="FunFam" id="3.40.50.720:FF:000084">
    <property type="entry name" value="Short-chain dehydrogenase reductase"/>
    <property type="match status" value="1"/>
</dbReference>
<protein>
    <submittedName>
        <fullName evidence="4">3-oxoacyl-[acyl-carrier-protein] reductase FabG</fullName>
        <ecNumber evidence="4">1.1.1.100</ecNumber>
    </submittedName>
</protein>
<dbReference type="InterPro" id="IPR057326">
    <property type="entry name" value="KR_dom"/>
</dbReference>
<dbReference type="SMART" id="SM00822">
    <property type="entry name" value="PKS_KR"/>
    <property type="match status" value="1"/>
</dbReference>
<comment type="similarity">
    <text evidence="1">Belongs to the short-chain dehydrogenases/reductases (SDR) family.</text>
</comment>
<dbReference type="Pfam" id="PF13561">
    <property type="entry name" value="adh_short_C2"/>
    <property type="match status" value="1"/>
</dbReference>
<keyword evidence="5" id="KW-1185">Reference proteome</keyword>
<dbReference type="PRINTS" id="PR00081">
    <property type="entry name" value="GDHRDH"/>
</dbReference>
<accession>A0A345DCA7</accession>
<evidence type="ECO:0000313" key="4">
    <source>
        <dbReference type="EMBL" id="AXF85995.1"/>
    </source>
</evidence>
<evidence type="ECO:0000256" key="2">
    <source>
        <dbReference type="ARBA" id="ARBA00023002"/>
    </source>
</evidence>
<dbReference type="GO" id="GO:0004316">
    <property type="term" value="F:3-oxoacyl-[acyl-carrier-protein] reductase (NADPH) activity"/>
    <property type="evidence" value="ECO:0007669"/>
    <property type="project" value="UniProtKB-EC"/>
</dbReference>
<dbReference type="InterPro" id="IPR002347">
    <property type="entry name" value="SDR_fam"/>
</dbReference>
<dbReference type="PRINTS" id="PR00080">
    <property type="entry name" value="SDRFAMILY"/>
</dbReference>
<dbReference type="NCBIfam" id="NF009468">
    <property type="entry name" value="PRK12826.1-4"/>
    <property type="match status" value="1"/>
</dbReference>
<sequence length="265" mass="27968">MIGNLNSPWQLNGKVALVTGGGRGIGAAICEVLAFAGAFVVVVNRTAEVGEQVAQSIRSMGGQAIAIAADIGVRSEVDRVVLQAVQKYGRLDIVVHNAAVCPWEMIENVSDEQIEHTLTVNLQAAFWLTKAALPHWRVAGKGRLLFTSSVTGPRVAMPGSAHYAASKAGLNGFIRTAAMELAKDKVTVNGVEPGYIAKVGGSLLSDPEKAARIKQYIPLGDLGKPEDIANAMLFLASESARYITGQTIVVDGGSTLPESPFFLEE</sequence>
<dbReference type="InterPro" id="IPR020904">
    <property type="entry name" value="Sc_DH/Rdtase_CS"/>
</dbReference>
<evidence type="ECO:0000256" key="1">
    <source>
        <dbReference type="ARBA" id="ARBA00006484"/>
    </source>
</evidence>
<dbReference type="RefSeq" id="WP_114563122.1">
    <property type="nucleotide sequence ID" value="NZ_CP031124.1"/>
</dbReference>
<name>A0A345DCA7_9BURK</name>
<dbReference type="CDD" id="cd05233">
    <property type="entry name" value="SDR_c"/>
    <property type="match status" value="1"/>
</dbReference>
<dbReference type="KEGG" id="hyf:DTO96_101735"/>
<dbReference type="PANTHER" id="PTHR43639:SF1">
    <property type="entry name" value="SHORT-CHAIN DEHYDROGENASE_REDUCTASE FAMILY PROTEIN"/>
    <property type="match status" value="1"/>
</dbReference>
<reference evidence="5" key="1">
    <citation type="submission" date="2018-07" db="EMBL/GenBank/DDBJ databases">
        <authorList>
            <person name="Kim H."/>
        </authorList>
    </citation>
    <scope>NUCLEOTIDE SEQUENCE [LARGE SCALE GENOMIC DNA]</scope>
    <source>
        <strain evidence="5">F02</strain>
    </source>
</reference>
<evidence type="ECO:0000259" key="3">
    <source>
        <dbReference type="SMART" id="SM00822"/>
    </source>
</evidence>
<dbReference type="EMBL" id="CP031124">
    <property type="protein sequence ID" value="AXF85995.1"/>
    <property type="molecule type" value="Genomic_DNA"/>
</dbReference>
<proteinExistence type="inferred from homology"/>
<keyword evidence="2 4" id="KW-0560">Oxidoreductase</keyword>
<dbReference type="PANTHER" id="PTHR43639">
    <property type="entry name" value="OXIDOREDUCTASE, SHORT-CHAIN DEHYDROGENASE/REDUCTASE FAMILY (AFU_ORTHOLOGUE AFUA_5G02870)"/>
    <property type="match status" value="1"/>
</dbReference>
<dbReference type="EC" id="1.1.1.100" evidence="4"/>
<dbReference type="InterPro" id="IPR036291">
    <property type="entry name" value="NAD(P)-bd_dom_sf"/>
</dbReference>
<organism evidence="4 5">
    <name type="scientific">Ephemeroptericola cinctiostellae</name>
    <dbReference type="NCBI Taxonomy" id="2268024"/>
    <lineage>
        <taxon>Bacteria</taxon>
        <taxon>Pseudomonadati</taxon>
        <taxon>Pseudomonadota</taxon>
        <taxon>Betaproteobacteria</taxon>
        <taxon>Burkholderiales</taxon>
        <taxon>Burkholderiaceae</taxon>
        <taxon>Ephemeroptericola</taxon>
    </lineage>
</organism>
<feature type="domain" description="Ketoreductase" evidence="3">
    <location>
        <begin position="14"/>
        <end position="194"/>
    </location>
</feature>
<dbReference type="Gene3D" id="3.40.50.720">
    <property type="entry name" value="NAD(P)-binding Rossmann-like Domain"/>
    <property type="match status" value="1"/>
</dbReference>